<evidence type="ECO:0000313" key="5">
    <source>
        <dbReference type="EMBL" id="TWU47828.1"/>
    </source>
</evidence>
<feature type="domain" description="GH10" evidence="4">
    <location>
        <begin position="256"/>
        <end position="338"/>
    </location>
</feature>
<dbReference type="InterPro" id="IPR001000">
    <property type="entry name" value="GH10_dom"/>
</dbReference>
<organism evidence="5 6">
    <name type="scientific">Rubripirellula reticaptiva</name>
    <dbReference type="NCBI Taxonomy" id="2528013"/>
    <lineage>
        <taxon>Bacteria</taxon>
        <taxon>Pseudomonadati</taxon>
        <taxon>Planctomycetota</taxon>
        <taxon>Planctomycetia</taxon>
        <taxon>Pirellulales</taxon>
        <taxon>Pirellulaceae</taxon>
        <taxon>Rubripirellula</taxon>
    </lineage>
</organism>
<evidence type="ECO:0000259" key="4">
    <source>
        <dbReference type="Pfam" id="PF00331"/>
    </source>
</evidence>
<gene>
    <name evidence="5" type="ORF">Poly59_46700</name>
</gene>
<evidence type="ECO:0000256" key="3">
    <source>
        <dbReference type="ARBA" id="ARBA00023326"/>
    </source>
</evidence>
<dbReference type="AlphaFoldDB" id="A0A5C6EG69"/>
<dbReference type="RefSeq" id="WP_246151852.1">
    <property type="nucleotide sequence ID" value="NZ_SJPX01000005.1"/>
</dbReference>
<evidence type="ECO:0000256" key="2">
    <source>
        <dbReference type="ARBA" id="ARBA00023277"/>
    </source>
</evidence>
<keyword evidence="1" id="KW-0378">Hydrolase</keyword>
<comment type="caution">
    <text evidence="5">The sequence shown here is derived from an EMBL/GenBank/DDBJ whole genome shotgun (WGS) entry which is preliminary data.</text>
</comment>
<proteinExistence type="predicted"/>
<dbReference type="Proteomes" id="UP000317977">
    <property type="component" value="Unassembled WGS sequence"/>
</dbReference>
<keyword evidence="3" id="KW-0624">Polysaccharide degradation</keyword>
<sequence>MRIVQPKCVPMWQTAPITASVQSQITGPAIMLPVPFSPSTLLRQAGMGQFYYDVPDSARDFVEKSLWNDAYICGIEGVPFQSRSQFDGNRLTITRPGIDSSGKLFLACLIPGIGYRTLSTCSLKPLEDEAYMLLLELARGSCYRARVQSDNWQRAGLTLSAQFTKLLAEGTEAFLESAGRRADPPRSATAAKRAIELLESAIAELGESYAVQSIAFRKQREPQIGTLLAGTVIAPSPTTGDEATEFVETFNAAAVRLSWADIETDSGRFDFEAAETSIQFLASKGIRVIGGPLIDFRERLMPHWLYLLEDNFESFLQAATSYVEKTVSHFRGSVQLWNCACGLNTAGPLKLDDEQAMRLALEILATVRRTDPNTPAIMSFDQPFGEHMGKSRDAISPLHFADALARTGLQMAGIGLEFRVNYKTGATLPRSAVDFGGMIDRWATLGMPMLVQITVPGGVGPDAKAQAPSEVITYDSQIADPAAEQLRIAGPMVRTLLAKHIVHGIVWDGWSDAQPHVNSHSGLIDANGHPRPLLEYLKRLRKEFLA</sequence>
<evidence type="ECO:0000256" key="1">
    <source>
        <dbReference type="ARBA" id="ARBA00022801"/>
    </source>
</evidence>
<dbReference type="Gene3D" id="3.20.20.80">
    <property type="entry name" value="Glycosidases"/>
    <property type="match status" value="1"/>
</dbReference>
<dbReference type="SUPFAM" id="SSF51445">
    <property type="entry name" value="(Trans)glycosidases"/>
    <property type="match status" value="1"/>
</dbReference>
<accession>A0A5C6EG69</accession>
<reference evidence="5 6" key="1">
    <citation type="submission" date="2019-02" db="EMBL/GenBank/DDBJ databases">
        <title>Deep-cultivation of Planctomycetes and their phenomic and genomic characterization uncovers novel biology.</title>
        <authorList>
            <person name="Wiegand S."/>
            <person name="Jogler M."/>
            <person name="Boedeker C."/>
            <person name="Pinto D."/>
            <person name="Vollmers J."/>
            <person name="Rivas-Marin E."/>
            <person name="Kohn T."/>
            <person name="Peeters S.H."/>
            <person name="Heuer A."/>
            <person name="Rast P."/>
            <person name="Oberbeckmann S."/>
            <person name="Bunk B."/>
            <person name="Jeske O."/>
            <person name="Meyerdierks A."/>
            <person name="Storesund J.E."/>
            <person name="Kallscheuer N."/>
            <person name="Luecker S."/>
            <person name="Lage O.M."/>
            <person name="Pohl T."/>
            <person name="Merkel B.J."/>
            <person name="Hornburger P."/>
            <person name="Mueller R.-W."/>
            <person name="Bruemmer F."/>
            <person name="Labrenz M."/>
            <person name="Spormann A.M."/>
            <person name="Op Den Camp H."/>
            <person name="Overmann J."/>
            <person name="Amann R."/>
            <person name="Jetten M.S.M."/>
            <person name="Mascher T."/>
            <person name="Medema M.H."/>
            <person name="Devos D.P."/>
            <person name="Kaster A.-K."/>
            <person name="Ovreas L."/>
            <person name="Rohde M."/>
            <person name="Galperin M.Y."/>
            <person name="Jogler C."/>
        </authorList>
    </citation>
    <scope>NUCLEOTIDE SEQUENCE [LARGE SCALE GENOMIC DNA]</scope>
    <source>
        <strain evidence="5 6">Poly59</strain>
    </source>
</reference>
<dbReference type="GO" id="GO:0000272">
    <property type="term" value="P:polysaccharide catabolic process"/>
    <property type="evidence" value="ECO:0007669"/>
    <property type="project" value="UniProtKB-KW"/>
</dbReference>
<dbReference type="Pfam" id="PF00331">
    <property type="entry name" value="Glyco_hydro_10"/>
    <property type="match status" value="1"/>
</dbReference>
<dbReference type="InterPro" id="IPR017853">
    <property type="entry name" value="GH"/>
</dbReference>
<keyword evidence="2" id="KW-0119">Carbohydrate metabolism</keyword>
<dbReference type="EMBL" id="SJPX01000005">
    <property type="protein sequence ID" value="TWU47828.1"/>
    <property type="molecule type" value="Genomic_DNA"/>
</dbReference>
<evidence type="ECO:0000313" key="6">
    <source>
        <dbReference type="Proteomes" id="UP000317977"/>
    </source>
</evidence>
<protein>
    <recommendedName>
        <fullName evidence="4">GH10 domain-containing protein</fullName>
    </recommendedName>
</protein>
<keyword evidence="6" id="KW-1185">Reference proteome</keyword>
<name>A0A5C6EG69_9BACT</name>
<dbReference type="GO" id="GO:0004553">
    <property type="term" value="F:hydrolase activity, hydrolyzing O-glycosyl compounds"/>
    <property type="evidence" value="ECO:0007669"/>
    <property type="project" value="InterPro"/>
</dbReference>